<dbReference type="EMBL" id="JACCBN010000001">
    <property type="protein sequence ID" value="NYD39835.1"/>
    <property type="molecule type" value="Genomic_DNA"/>
</dbReference>
<keyword evidence="3 6" id="KW-0067">ATP-binding</keyword>
<evidence type="ECO:0000256" key="3">
    <source>
        <dbReference type="ARBA" id="ARBA00022840"/>
    </source>
</evidence>
<keyword evidence="4" id="KW-1278">Translocase</keyword>
<dbReference type="Gene3D" id="3.40.50.300">
    <property type="entry name" value="P-loop containing nucleotide triphosphate hydrolases"/>
    <property type="match status" value="1"/>
</dbReference>
<dbReference type="AlphaFoldDB" id="A0A7Y9J8V9"/>
<protein>
    <submittedName>
        <fullName evidence="6">Putative ABC transport system ATP-binding protein</fullName>
    </submittedName>
</protein>
<dbReference type="InterPro" id="IPR003439">
    <property type="entry name" value="ABC_transporter-like_ATP-bd"/>
</dbReference>
<keyword evidence="1" id="KW-0813">Transport</keyword>
<dbReference type="PROSITE" id="PS50893">
    <property type="entry name" value="ABC_TRANSPORTER_2"/>
    <property type="match status" value="1"/>
</dbReference>
<dbReference type="Proteomes" id="UP000535890">
    <property type="component" value="Unassembled WGS sequence"/>
</dbReference>
<sequence length="216" mass="23579">MTRGFELRDVSVLRADRRVLDEVHVDIPGDGVTALWGDSGAGKTTMLRLLNRLDVPDSGTITYQGTDIAELDVHQHRRRVGMVFQRPVAFAGTVADNLAVAAVDSDRDAMADALRRVSLEPDLLDRDADSLSGGELQRVCLARTLITEPETLLLDEPTSALDERPARAFEDTVLELTGRGLAAIWVGHDEAQVERVSDRVLVVRDGAVTAQREESA</sequence>
<dbReference type="PANTHER" id="PTHR43423">
    <property type="entry name" value="ABC TRANSPORTER I FAMILY MEMBER 17"/>
    <property type="match status" value="1"/>
</dbReference>
<dbReference type="InterPro" id="IPR027417">
    <property type="entry name" value="P-loop_NTPase"/>
</dbReference>
<evidence type="ECO:0000313" key="7">
    <source>
        <dbReference type="Proteomes" id="UP000535890"/>
    </source>
</evidence>
<dbReference type="SUPFAM" id="SSF52540">
    <property type="entry name" value="P-loop containing nucleoside triphosphate hydrolases"/>
    <property type="match status" value="1"/>
</dbReference>
<organism evidence="6 7">
    <name type="scientific">Actinomycetospora corticicola</name>
    <dbReference type="NCBI Taxonomy" id="663602"/>
    <lineage>
        <taxon>Bacteria</taxon>
        <taxon>Bacillati</taxon>
        <taxon>Actinomycetota</taxon>
        <taxon>Actinomycetes</taxon>
        <taxon>Pseudonocardiales</taxon>
        <taxon>Pseudonocardiaceae</taxon>
        <taxon>Actinomycetospora</taxon>
    </lineage>
</organism>
<comment type="caution">
    <text evidence="6">The sequence shown here is derived from an EMBL/GenBank/DDBJ whole genome shotgun (WGS) entry which is preliminary data.</text>
</comment>
<dbReference type="SMART" id="SM00382">
    <property type="entry name" value="AAA"/>
    <property type="match status" value="1"/>
</dbReference>
<name>A0A7Y9J8V9_9PSEU</name>
<dbReference type="Pfam" id="PF00005">
    <property type="entry name" value="ABC_tran"/>
    <property type="match status" value="1"/>
</dbReference>
<dbReference type="RefSeq" id="WP_179797101.1">
    <property type="nucleotide sequence ID" value="NZ_BAABHP010000002.1"/>
</dbReference>
<dbReference type="PROSITE" id="PS00211">
    <property type="entry name" value="ABC_TRANSPORTER_1"/>
    <property type="match status" value="1"/>
</dbReference>
<reference evidence="6 7" key="1">
    <citation type="submission" date="2020-07" db="EMBL/GenBank/DDBJ databases">
        <title>Sequencing the genomes of 1000 actinobacteria strains.</title>
        <authorList>
            <person name="Klenk H.-P."/>
        </authorList>
    </citation>
    <scope>NUCLEOTIDE SEQUENCE [LARGE SCALE GENOMIC DNA]</scope>
    <source>
        <strain evidence="6 7">DSM 45772</strain>
    </source>
</reference>
<keyword evidence="2" id="KW-0547">Nucleotide-binding</keyword>
<evidence type="ECO:0000313" key="6">
    <source>
        <dbReference type="EMBL" id="NYD39835.1"/>
    </source>
</evidence>
<evidence type="ECO:0000256" key="1">
    <source>
        <dbReference type="ARBA" id="ARBA00022448"/>
    </source>
</evidence>
<dbReference type="PANTHER" id="PTHR43423:SF1">
    <property type="entry name" value="ABC TRANSPORTER I FAMILY MEMBER 17"/>
    <property type="match status" value="1"/>
</dbReference>
<evidence type="ECO:0000256" key="4">
    <source>
        <dbReference type="ARBA" id="ARBA00022967"/>
    </source>
</evidence>
<dbReference type="InterPro" id="IPR003593">
    <property type="entry name" value="AAA+_ATPase"/>
</dbReference>
<evidence type="ECO:0000256" key="2">
    <source>
        <dbReference type="ARBA" id="ARBA00022741"/>
    </source>
</evidence>
<gene>
    <name evidence="6" type="ORF">BJ983_005937</name>
</gene>
<evidence type="ECO:0000259" key="5">
    <source>
        <dbReference type="PROSITE" id="PS50893"/>
    </source>
</evidence>
<feature type="domain" description="ABC transporter" evidence="5">
    <location>
        <begin position="5"/>
        <end position="216"/>
    </location>
</feature>
<dbReference type="InterPro" id="IPR017871">
    <property type="entry name" value="ABC_transporter-like_CS"/>
</dbReference>
<keyword evidence="7" id="KW-1185">Reference proteome</keyword>
<dbReference type="GO" id="GO:0016887">
    <property type="term" value="F:ATP hydrolysis activity"/>
    <property type="evidence" value="ECO:0007669"/>
    <property type="project" value="InterPro"/>
</dbReference>
<accession>A0A7Y9J8V9</accession>
<proteinExistence type="predicted"/>
<dbReference type="GO" id="GO:0005524">
    <property type="term" value="F:ATP binding"/>
    <property type="evidence" value="ECO:0007669"/>
    <property type="project" value="UniProtKB-KW"/>
</dbReference>